<evidence type="ECO:0000313" key="6">
    <source>
        <dbReference type="Proteomes" id="UP000677054"/>
    </source>
</evidence>
<accession>A0A7R9A426</accession>
<protein>
    <recommendedName>
        <fullName evidence="4">FAM65 N-terminal domain-containing protein</fullName>
    </recommendedName>
</protein>
<feature type="region of interest" description="Disordered" evidence="3">
    <location>
        <begin position="1"/>
        <end position="37"/>
    </location>
</feature>
<evidence type="ECO:0000256" key="3">
    <source>
        <dbReference type="SAM" id="MobiDB-lite"/>
    </source>
</evidence>
<dbReference type="AlphaFoldDB" id="A0A7R9A426"/>
<dbReference type="PANTHER" id="PTHR15829:SF13">
    <property type="entry name" value="FAM65 N-TERMINAL DOMAIN-CONTAINING PROTEIN"/>
    <property type="match status" value="1"/>
</dbReference>
<dbReference type="Pfam" id="PF15903">
    <property type="entry name" value="PL48"/>
    <property type="match status" value="1"/>
</dbReference>
<dbReference type="Proteomes" id="UP000677054">
    <property type="component" value="Unassembled WGS sequence"/>
</dbReference>
<dbReference type="OrthoDB" id="9999654at2759"/>
<comment type="similarity">
    <text evidence="1">Belongs to the RIPOR family.</text>
</comment>
<feature type="compositionally biased region" description="Polar residues" evidence="3">
    <location>
        <begin position="360"/>
        <end position="386"/>
    </location>
</feature>
<dbReference type="SUPFAM" id="SSF48371">
    <property type="entry name" value="ARM repeat"/>
    <property type="match status" value="1"/>
</dbReference>
<keyword evidence="2" id="KW-0175">Coiled coil</keyword>
<dbReference type="InterPro" id="IPR031780">
    <property type="entry name" value="FAM65_N"/>
</dbReference>
<proteinExistence type="inferred from homology"/>
<keyword evidence="6" id="KW-1185">Reference proteome</keyword>
<dbReference type="EMBL" id="CAJPEV010001263">
    <property type="protein sequence ID" value="CAG0891720.1"/>
    <property type="molecule type" value="Genomic_DNA"/>
</dbReference>
<sequence>MEEIESSQKQNTPTLEDSEDGFSKVHRSSSFGGIMSGQRRLSKESLVSCSETDASRRATWSHGVLGQGYQTGGKSKPFLTLSSRSSSGKVLCMPHPMRTTLVAQALIQALNKCVRVLEHEASQLRQNLDSASVHSHQQLKTCERHLKHLEYQVSHLEDLQDQYHLHQKLRDGTMTMAQAFVVSEGKRKGAALHNVRSGYMECLDTMCSIEHQIEEMMGSFLFQIKGIQGFARLCSGDVFEVQVRHGNQKWKARGRIGRDGSQSWDRPKACFHGCLADNLIIAAKEVRRLGKQVLLGSQKCDILSLFSPGPLALSVNLNTSGSLKLSLLVLWRPLDNVGEDLLASRSTVFASSPAFPTTSLGRIIDSSQPPDHTPSSPRNTISSSMGDSRLTLDRSSQGSSSAASNRSSLIGCDSPVPSDGGNEAYLHSHRTSCTSPTLSDIADADNYDSRESASGDEPCSVQSQTSSAEEECVLDYRDNFYLAKKPELSYEEEKSLLAKGRDARQTSECDHEKPHLATMVESEFRYLGLPMDHSLSSTSNGTSIRNGRVSDLVKRVSSILEDVQGQYPELGHLEQQIVELEEMIKSVCGSSTMEGEENGSISIESALECFDFLDAECDTESEDEESRQEGDVHLTSKTNDSGIASLTRQLSMEQNLDECSGDVSCAKPSDTFTGSFSLDRVLSIHLQNCISHFQCLGSFGPLKTKERVALNRLTREGRILARIVQHIKNKSAPNATGFGELQSFPDLQALWDQVSEKGQALLITSQQLVDGLRATASVALAERDPELRTRALELFSEHILETEGYDAEAPITVYQFRNHLRAQEQPFPRLLQDLSEEAHLLQCLRSGSLEALEKSLSAMAKMVPPGKVLAALTHLLTQPKPSLAHTAKSYFHHLLPSPSMKKQVISQLVRNLESPDERDRQGACVALSYLRGKEAIQPLSYLAHSDPSPSVRHASKEALMALGEEGRNLYFQAQLSSHGFQGLALP</sequence>
<feature type="coiled-coil region" evidence="2">
    <location>
        <begin position="107"/>
        <end position="134"/>
    </location>
</feature>
<feature type="domain" description="FAM65 N-terminal" evidence="4">
    <location>
        <begin position="25"/>
        <end position="353"/>
    </location>
</feature>
<evidence type="ECO:0000256" key="2">
    <source>
        <dbReference type="SAM" id="Coils"/>
    </source>
</evidence>
<gene>
    <name evidence="5" type="ORF">DSTB1V02_LOCUS6718</name>
</gene>
<feature type="region of interest" description="Disordered" evidence="3">
    <location>
        <begin position="360"/>
        <end position="468"/>
    </location>
</feature>
<evidence type="ECO:0000256" key="1">
    <source>
        <dbReference type="ARBA" id="ARBA00005744"/>
    </source>
</evidence>
<dbReference type="InterPro" id="IPR026136">
    <property type="entry name" value="RIPOR3"/>
</dbReference>
<dbReference type="Gene3D" id="1.25.10.10">
    <property type="entry name" value="Leucine-rich Repeat Variant"/>
    <property type="match status" value="1"/>
</dbReference>
<feature type="compositionally biased region" description="Low complexity" evidence="3">
    <location>
        <begin position="394"/>
        <end position="408"/>
    </location>
</feature>
<dbReference type="EMBL" id="LR900780">
    <property type="protein sequence ID" value="CAD7246875.1"/>
    <property type="molecule type" value="Genomic_DNA"/>
</dbReference>
<evidence type="ECO:0000313" key="5">
    <source>
        <dbReference type="EMBL" id="CAD7246875.1"/>
    </source>
</evidence>
<evidence type="ECO:0000259" key="4">
    <source>
        <dbReference type="Pfam" id="PF15903"/>
    </source>
</evidence>
<reference evidence="5" key="1">
    <citation type="submission" date="2020-11" db="EMBL/GenBank/DDBJ databases">
        <authorList>
            <person name="Tran Van P."/>
        </authorList>
    </citation>
    <scope>NUCLEOTIDE SEQUENCE</scope>
</reference>
<dbReference type="InterPro" id="IPR016024">
    <property type="entry name" value="ARM-type_fold"/>
</dbReference>
<dbReference type="PANTHER" id="PTHR15829">
    <property type="entry name" value="PROTEIN KINASE PKN/PRK1, EFFECTOR"/>
    <property type="match status" value="1"/>
</dbReference>
<organism evidence="5">
    <name type="scientific">Darwinula stevensoni</name>
    <dbReference type="NCBI Taxonomy" id="69355"/>
    <lineage>
        <taxon>Eukaryota</taxon>
        <taxon>Metazoa</taxon>
        <taxon>Ecdysozoa</taxon>
        <taxon>Arthropoda</taxon>
        <taxon>Crustacea</taxon>
        <taxon>Oligostraca</taxon>
        <taxon>Ostracoda</taxon>
        <taxon>Podocopa</taxon>
        <taxon>Podocopida</taxon>
        <taxon>Darwinulocopina</taxon>
        <taxon>Darwinuloidea</taxon>
        <taxon>Darwinulidae</taxon>
        <taxon>Darwinula</taxon>
    </lineage>
</organism>
<dbReference type="InterPro" id="IPR011989">
    <property type="entry name" value="ARM-like"/>
</dbReference>
<name>A0A7R9A426_9CRUS</name>